<dbReference type="PATRIC" id="fig|1600.4.peg.234"/>
<dbReference type="OrthoDB" id="1111399at2"/>
<evidence type="ECO:0000313" key="6">
    <source>
        <dbReference type="EMBL" id="BAQ56618.1"/>
    </source>
</evidence>
<protein>
    <recommendedName>
        <fullName evidence="5">Aminopeptidase</fullName>
    </recommendedName>
</protein>
<sequence>MAHKLTVQELEQFSANFNADPQNKVVARAAQHNGVLEASYNDRVEGNLNRVFSTELKTDNVTNQKHSGRCWEFATLNILRHIFGKKYKAKDFTFSQSYNFFWDKIERANIFYDDILATADQAIDSRTVKAYLDDAGGDGGQFHMAAALIAKYGVVPSYAMPESFNANDTTGFATALGDKMKKDALVLRKLKQDGKDDEIEKTREKFLNEVYRMTAIAVGEPPKKFDLEYRDDDKKYHLDKDLTPLKFLHKYLGDVDFDDYVVLTNAPDHEYNKLYGLPFEDNVEGSYKIKLLNVPMEYLSSATVSQLKDGEAVWFGNDVLRQMNRKTGYLDTNLYKLNDLFGVNLDMSKADRLRTGVGEVSHAMTFVGVDEDKGNIRQWKVENSWGNKIGSKGFFVMNNGWFNDYVYEVVVHKKYLTDEQKKIAEGPVTNLPAWDSLA</sequence>
<dbReference type="Proteomes" id="UP000035709">
    <property type="component" value="Chromosome"/>
</dbReference>
<dbReference type="RefSeq" id="WP_060459125.1">
    <property type="nucleotide sequence ID" value="NZ_AP014808.1"/>
</dbReference>
<dbReference type="Gene3D" id="3.90.70.10">
    <property type="entry name" value="Cysteine proteinases"/>
    <property type="match status" value="1"/>
</dbReference>
<dbReference type="EMBL" id="AP014808">
    <property type="protein sequence ID" value="BAQ56618.1"/>
    <property type="molecule type" value="Genomic_DNA"/>
</dbReference>
<keyword evidence="3 5" id="KW-0378">Hydrolase</keyword>
<keyword evidence="2 5" id="KW-0645">Protease</keyword>
<dbReference type="AlphaFoldDB" id="A0A0D6A1B2"/>
<dbReference type="CDD" id="cd00585">
    <property type="entry name" value="Peptidase_C1B"/>
    <property type="match status" value="1"/>
</dbReference>
<dbReference type="PANTHER" id="PTHR10363:SF2">
    <property type="entry name" value="BLEOMYCIN HYDROLASE"/>
    <property type="match status" value="1"/>
</dbReference>
<dbReference type="KEGG" id="lae:LBAT_0229"/>
<dbReference type="InterPro" id="IPR004134">
    <property type="entry name" value="Peptidase_C1B"/>
</dbReference>
<dbReference type="PIRSF" id="PIRSF005700">
    <property type="entry name" value="PepC"/>
    <property type="match status" value="1"/>
</dbReference>
<keyword evidence="5 6" id="KW-0031">Aminopeptidase</keyword>
<dbReference type="SUPFAM" id="SSF54001">
    <property type="entry name" value="Cysteine proteinases"/>
    <property type="match status" value="1"/>
</dbReference>
<name>A0A0D6A1B2_9LACO</name>
<dbReference type="GO" id="GO:0006508">
    <property type="term" value="P:proteolysis"/>
    <property type="evidence" value="ECO:0007669"/>
    <property type="project" value="UniProtKB-KW"/>
</dbReference>
<dbReference type="GO" id="GO:0005737">
    <property type="term" value="C:cytoplasm"/>
    <property type="evidence" value="ECO:0007669"/>
    <property type="project" value="UniProtKB-SubCell"/>
</dbReference>
<dbReference type="PANTHER" id="PTHR10363">
    <property type="entry name" value="BLEOMYCIN HYDROLASE"/>
    <property type="match status" value="1"/>
</dbReference>
<dbReference type="GO" id="GO:0043418">
    <property type="term" value="P:homocysteine catabolic process"/>
    <property type="evidence" value="ECO:0007669"/>
    <property type="project" value="TreeGrafter"/>
</dbReference>
<dbReference type="InterPro" id="IPR000169">
    <property type="entry name" value="Pept_cys_AS"/>
</dbReference>
<evidence type="ECO:0000256" key="3">
    <source>
        <dbReference type="ARBA" id="ARBA00022801"/>
    </source>
</evidence>
<evidence type="ECO:0000256" key="5">
    <source>
        <dbReference type="PIRNR" id="PIRNR005700"/>
    </source>
</evidence>
<dbReference type="MEROPS" id="C01.088"/>
<gene>
    <name evidence="6" type="ORF">LBAT_0229</name>
</gene>
<comment type="subcellular location">
    <subcellularLocation>
        <location evidence="1">Cytoplasm</location>
    </subcellularLocation>
</comment>
<evidence type="ECO:0000256" key="2">
    <source>
        <dbReference type="ARBA" id="ARBA00022670"/>
    </source>
</evidence>
<dbReference type="GO" id="GO:0009636">
    <property type="term" value="P:response to toxic substance"/>
    <property type="evidence" value="ECO:0007669"/>
    <property type="project" value="TreeGrafter"/>
</dbReference>
<dbReference type="PROSITE" id="PS00139">
    <property type="entry name" value="THIOL_PROTEASE_CYS"/>
    <property type="match status" value="1"/>
</dbReference>
<dbReference type="GO" id="GO:0070005">
    <property type="term" value="F:cysteine-type aminopeptidase activity"/>
    <property type="evidence" value="ECO:0007669"/>
    <property type="project" value="InterPro"/>
</dbReference>
<proteinExistence type="inferred from homology"/>
<dbReference type="STRING" id="1600.LBAT_0229"/>
<accession>A0A0D6A1B2</accession>
<reference evidence="6 7" key="1">
    <citation type="submission" date="2015-03" db="EMBL/GenBank/DDBJ databases">
        <title>Complete genome sequence of Lactobacillus acetotolerans NBRC 13120.</title>
        <authorList>
            <person name="Toh H."/>
            <person name="Morita H."/>
            <person name="Fujita N."/>
        </authorList>
    </citation>
    <scope>NUCLEOTIDE SEQUENCE [LARGE SCALE GENOMIC DNA]</scope>
    <source>
        <strain evidence="6 7">NBRC 13120</strain>
    </source>
</reference>
<evidence type="ECO:0000313" key="7">
    <source>
        <dbReference type="Proteomes" id="UP000035709"/>
    </source>
</evidence>
<evidence type="ECO:0000256" key="4">
    <source>
        <dbReference type="ARBA" id="ARBA00022807"/>
    </source>
</evidence>
<dbReference type="Pfam" id="PF03051">
    <property type="entry name" value="Peptidase_C1_2"/>
    <property type="match status" value="1"/>
</dbReference>
<organism evidence="6 7">
    <name type="scientific">Lactobacillus acetotolerans</name>
    <dbReference type="NCBI Taxonomy" id="1600"/>
    <lineage>
        <taxon>Bacteria</taxon>
        <taxon>Bacillati</taxon>
        <taxon>Bacillota</taxon>
        <taxon>Bacilli</taxon>
        <taxon>Lactobacillales</taxon>
        <taxon>Lactobacillaceae</taxon>
        <taxon>Lactobacillus</taxon>
    </lineage>
</organism>
<keyword evidence="7" id="KW-1185">Reference proteome</keyword>
<comment type="similarity">
    <text evidence="5">Belongs to the peptidase C1 family.</text>
</comment>
<evidence type="ECO:0000256" key="1">
    <source>
        <dbReference type="ARBA" id="ARBA00004496"/>
    </source>
</evidence>
<keyword evidence="4 5" id="KW-0788">Thiol protease</keyword>
<dbReference type="InterPro" id="IPR038765">
    <property type="entry name" value="Papain-like_cys_pep_sf"/>
</dbReference>